<dbReference type="InterPro" id="IPR015947">
    <property type="entry name" value="PUA-like_sf"/>
</dbReference>
<keyword evidence="4" id="KW-1185">Reference proteome</keyword>
<dbReference type="InterPro" id="IPR007374">
    <property type="entry name" value="ASCH_domain"/>
</dbReference>
<reference evidence="3" key="1">
    <citation type="submission" date="2021-11" db="EMBL/GenBank/DDBJ databases">
        <authorList>
            <consortium name="Genoscope - CEA"/>
            <person name="William W."/>
        </authorList>
    </citation>
    <scope>NUCLEOTIDE SEQUENCE</scope>
</reference>
<evidence type="ECO:0000259" key="2">
    <source>
        <dbReference type="SMART" id="SM01022"/>
    </source>
</evidence>
<proteinExistence type="predicted"/>
<name>A0A8J2WPY3_9STRA</name>
<feature type="transmembrane region" description="Helical" evidence="1">
    <location>
        <begin position="267"/>
        <end position="287"/>
    </location>
</feature>
<dbReference type="SUPFAM" id="SSF88697">
    <property type="entry name" value="PUA domain-like"/>
    <property type="match status" value="1"/>
</dbReference>
<dbReference type="SMART" id="SM01022">
    <property type="entry name" value="ASCH"/>
    <property type="match status" value="1"/>
</dbReference>
<evidence type="ECO:0000313" key="4">
    <source>
        <dbReference type="Proteomes" id="UP000789595"/>
    </source>
</evidence>
<keyword evidence="1" id="KW-0812">Transmembrane</keyword>
<gene>
    <name evidence="3" type="ORF">PECAL_5P02740</name>
</gene>
<dbReference type="EMBL" id="CAKKNE010000005">
    <property type="protein sequence ID" value="CAH0375735.1"/>
    <property type="molecule type" value="Genomic_DNA"/>
</dbReference>
<feature type="domain" description="ASCH" evidence="2">
    <location>
        <begin position="5"/>
        <end position="112"/>
    </location>
</feature>
<protein>
    <recommendedName>
        <fullName evidence="2">ASCH domain-containing protein</fullName>
    </recommendedName>
</protein>
<sequence length="322" mass="34527">MLPRLDFHSSLRDAVLDGSKTATTRLVGELDSNTDVDGLRPGMRAAATCQGETFAELTILSIEPVSYDAIDDKLARAEDCADAAELKSLLKSFYPRAKPTTAFLAIRFRCAANANTITFVDAAAASLKVLGLVGDFCSPLLAREYPLAALSLNANDAHCLLTHQFPLLPWLLVVVLRRTAEDSACFALGRLRGQRYVDEWLPSAPMSKAAALAAVVAAPGVSTCALAGAAGVSWSMFGGVTLVGALLRALAIRAVAEQIPVGLLDDWAVRFLIAGAAAALPLIIASLRVDRAQRGHVLGHFPWPWTRARWLLHRLSHHTKED</sequence>
<keyword evidence="1" id="KW-1133">Transmembrane helix</keyword>
<feature type="transmembrane region" description="Helical" evidence="1">
    <location>
        <begin position="236"/>
        <end position="255"/>
    </location>
</feature>
<organism evidence="3 4">
    <name type="scientific">Pelagomonas calceolata</name>
    <dbReference type="NCBI Taxonomy" id="35677"/>
    <lineage>
        <taxon>Eukaryota</taxon>
        <taxon>Sar</taxon>
        <taxon>Stramenopiles</taxon>
        <taxon>Ochrophyta</taxon>
        <taxon>Pelagophyceae</taxon>
        <taxon>Pelagomonadales</taxon>
        <taxon>Pelagomonadaceae</taxon>
        <taxon>Pelagomonas</taxon>
    </lineage>
</organism>
<comment type="caution">
    <text evidence="3">The sequence shown here is derived from an EMBL/GenBank/DDBJ whole genome shotgun (WGS) entry which is preliminary data.</text>
</comment>
<keyword evidence="1" id="KW-0472">Membrane</keyword>
<evidence type="ECO:0000256" key="1">
    <source>
        <dbReference type="SAM" id="Phobius"/>
    </source>
</evidence>
<dbReference type="Gene3D" id="2.30.130.30">
    <property type="entry name" value="Hypothetical protein"/>
    <property type="match status" value="1"/>
</dbReference>
<feature type="transmembrane region" description="Helical" evidence="1">
    <location>
        <begin position="209"/>
        <end position="230"/>
    </location>
</feature>
<evidence type="ECO:0000313" key="3">
    <source>
        <dbReference type="EMBL" id="CAH0375735.1"/>
    </source>
</evidence>
<dbReference type="AlphaFoldDB" id="A0A8J2WPY3"/>
<accession>A0A8J2WPY3</accession>
<dbReference type="Proteomes" id="UP000789595">
    <property type="component" value="Unassembled WGS sequence"/>
</dbReference>
<dbReference type="Pfam" id="PF04266">
    <property type="entry name" value="ASCH"/>
    <property type="match status" value="1"/>
</dbReference>